<dbReference type="RefSeq" id="WP_194452669.1">
    <property type="nucleotide sequence ID" value="NZ_CP063849.1"/>
</dbReference>
<feature type="domain" description="BON" evidence="2">
    <location>
        <begin position="26"/>
        <end position="94"/>
    </location>
</feature>
<organism evidence="3 4">
    <name type="scientific">Paludibaculum fermentans</name>
    <dbReference type="NCBI Taxonomy" id="1473598"/>
    <lineage>
        <taxon>Bacteria</taxon>
        <taxon>Pseudomonadati</taxon>
        <taxon>Acidobacteriota</taxon>
        <taxon>Terriglobia</taxon>
        <taxon>Bryobacterales</taxon>
        <taxon>Bryobacteraceae</taxon>
        <taxon>Paludibaculum</taxon>
    </lineage>
</organism>
<dbReference type="EMBL" id="CP063849">
    <property type="protein sequence ID" value="QOY91014.1"/>
    <property type="molecule type" value="Genomic_DNA"/>
</dbReference>
<dbReference type="AlphaFoldDB" id="A0A7S7SN25"/>
<evidence type="ECO:0000313" key="3">
    <source>
        <dbReference type="EMBL" id="QOY91014.1"/>
    </source>
</evidence>
<dbReference type="InterPro" id="IPR007055">
    <property type="entry name" value="BON_dom"/>
</dbReference>
<feature type="chain" id="PRO_5032625678" evidence="1">
    <location>
        <begin position="22"/>
        <end position="97"/>
    </location>
</feature>
<accession>A0A7S7SN25</accession>
<reference evidence="3 4" key="1">
    <citation type="submission" date="2020-10" db="EMBL/GenBank/DDBJ databases">
        <title>Complete genome sequence of Paludibaculum fermentans P105T, a facultatively anaerobic acidobacterium capable of dissimilatory Fe(III) reduction.</title>
        <authorList>
            <person name="Dedysh S.N."/>
            <person name="Beletsky A.V."/>
            <person name="Kulichevskaya I.S."/>
            <person name="Mardanov A.V."/>
            <person name="Ravin N.V."/>
        </authorList>
    </citation>
    <scope>NUCLEOTIDE SEQUENCE [LARGE SCALE GENOMIC DNA]</scope>
    <source>
        <strain evidence="3 4">P105</strain>
    </source>
</reference>
<evidence type="ECO:0000259" key="2">
    <source>
        <dbReference type="PROSITE" id="PS50914"/>
    </source>
</evidence>
<protein>
    <submittedName>
        <fullName evidence="3">BON domain-containing protein</fullName>
    </submittedName>
</protein>
<name>A0A7S7SN25_PALFE</name>
<keyword evidence="4" id="KW-1185">Reference proteome</keyword>
<dbReference type="Gene3D" id="3.30.1340.30">
    <property type="match status" value="1"/>
</dbReference>
<evidence type="ECO:0000313" key="4">
    <source>
        <dbReference type="Proteomes" id="UP000593892"/>
    </source>
</evidence>
<dbReference type="PANTHER" id="PTHR34606">
    <property type="entry name" value="BON DOMAIN-CONTAINING PROTEIN"/>
    <property type="match status" value="1"/>
</dbReference>
<proteinExistence type="predicted"/>
<dbReference type="PANTHER" id="PTHR34606:SF15">
    <property type="entry name" value="BON DOMAIN-CONTAINING PROTEIN"/>
    <property type="match status" value="1"/>
</dbReference>
<keyword evidence="1" id="KW-0732">Signal</keyword>
<dbReference type="PROSITE" id="PS50914">
    <property type="entry name" value="BON"/>
    <property type="match status" value="1"/>
</dbReference>
<feature type="signal peptide" evidence="1">
    <location>
        <begin position="1"/>
        <end position="21"/>
    </location>
</feature>
<evidence type="ECO:0000256" key="1">
    <source>
        <dbReference type="SAM" id="SignalP"/>
    </source>
</evidence>
<gene>
    <name evidence="3" type="ORF">IRI77_14040</name>
</gene>
<dbReference type="InterPro" id="IPR051686">
    <property type="entry name" value="Lipoprotein_DolP"/>
</dbReference>
<dbReference type="Proteomes" id="UP000593892">
    <property type="component" value="Chromosome"/>
</dbReference>
<sequence>MRILSLFLVFFFLFQSVAVFADDKVNDDTIYNAVLRKLANDPDVKGGTLTVEVKQGTVTIKGSVENDKLKAKAERITKKVKGVKGVVNELVIKPRGA</sequence>
<dbReference type="Pfam" id="PF04972">
    <property type="entry name" value="BON"/>
    <property type="match status" value="1"/>
</dbReference>
<dbReference type="KEGG" id="pfer:IRI77_14040"/>